<comment type="caution">
    <text evidence="2">The sequence shown here is derived from an EMBL/GenBank/DDBJ whole genome shotgun (WGS) entry which is preliminary data.</text>
</comment>
<accession>A0A2H0WL11</accession>
<dbReference type="AlphaFoldDB" id="A0A2H0WL11"/>
<organism evidence="2 3">
    <name type="scientific">Candidatus Tagabacteria bacterium CG09_land_8_20_14_0_10_41_14</name>
    <dbReference type="NCBI Taxonomy" id="1975021"/>
    <lineage>
        <taxon>Bacteria</taxon>
        <taxon>Candidatus Tagaibacteriota</taxon>
    </lineage>
</organism>
<evidence type="ECO:0000256" key="1">
    <source>
        <dbReference type="SAM" id="Phobius"/>
    </source>
</evidence>
<feature type="transmembrane region" description="Helical" evidence="1">
    <location>
        <begin position="56"/>
        <end position="77"/>
    </location>
</feature>
<keyword evidence="1" id="KW-0812">Transmembrane</keyword>
<dbReference type="EMBL" id="PEZL01000032">
    <property type="protein sequence ID" value="PIS13351.1"/>
    <property type="molecule type" value="Genomic_DNA"/>
</dbReference>
<protein>
    <recommendedName>
        <fullName evidence="4">Baseplate protein J-like domain-containing protein</fullName>
    </recommendedName>
</protein>
<name>A0A2H0WL11_9BACT</name>
<evidence type="ECO:0008006" key="4">
    <source>
        <dbReference type="Google" id="ProtNLM"/>
    </source>
</evidence>
<dbReference type="Proteomes" id="UP000230353">
    <property type="component" value="Unassembled WGS sequence"/>
</dbReference>
<keyword evidence="1" id="KW-0472">Membrane</keyword>
<proteinExistence type="predicted"/>
<gene>
    <name evidence="2" type="ORF">COT67_02160</name>
</gene>
<reference evidence="3" key="1">
    <citation type="submission" date="2017-09" db="EMBL/GenBank/DDBJ databases">
        <title>Depth-based differentiation of microbial function through sediment-hosted aquifers and enrichment of novel symbionts in the deep terrestrial subsurface.</title>
        <authorList>
            <person name="Probst A.J."/>
            <person name="Ladd B."/>
            <person name="Jarett J.K."/>
            <person name="Geller-Mcgrath D.E."/>
            <person name="Sieber C.M.K."/>
            <person name="Emerson J.B."/>
            <person name="Anantharaman K."/>
            <person name="Thomas B.C."/>
            <person name="Malmstrom R."/>
            <person name="Stieglmeier M."/>
            <person name="Klingl A."/>
            <person name="Woyke T."/>
            <person name="Ryan C.M."/>
            <person name="Banfield J.F."/>
        </authorList>
    </citation>
    <scope>NUCLEOTIDE SEQUENCE [LARGE SCALE GENOMIC DNA]</scope>
</reference>
<sequence>MIKRKIQDIIVKKQKRVVFNKMPEKETEAENFKVHNYFTKAKENSRRNGRISRGKIIFGVFLFLLFLVVGAKTINAFSKAVIQIQLHQEIINVDSTLKGLIAGKTITEPFDLSVQTMEIQISEERSLAATGKKIVEKKASGQIVIYNAYSSSAQPFIERTRFETPDGKIYRIQNKIIVPGAKIEEGKIAPSSIETTVYANSAGEEYNIDLTDFTIPGFKGDPRYDGFYARSKTPMAGGFKGEVPIVSEEDETKLKESIEKTIEERLWQQAKAQTPEDFVLYSNAAQITFSENQISARDKNIFTMKKEGFLFAYLLNKEGLSRSLVKKYLGEDLVDKVRAYDLDNLKFQMVSLDEKKGTVVFQIQGMVKFVWIIEEEEFKKSLIASSGNMEKVFKNYPAIEKASVVFKPSWWRFFPNKASKIQIESLIK</sequence>
<evidence type="ECO:0000313" key="3">
    <source>
        <dbReference type="Proteomes" id="UP000230353"/>
    </source>
</evidence>
<keyword evidence="1" id="KW-1133">Transmembrane helix</keyword>
<evidence type="ECO:0000313" key="2">
    <source>
        <dbReference type="EMBL" id="PIS13351.1"/>
    </source>
</evidence>